<dbReference type="RefSeq" id="WP_271712062.1">
    <property type="nucleotide sequence ID" value="NZ_AP024169.1"/>
</dbReference>
<proteinExistence type="predicted"/>
<keyword evidence="2" id="KW-1185">Reference proteome</keyword>
<evidence type="ECO:0000313" key="1">
    <source>
        <dbReference type="EMBL" id="BCN30906.1"/>
    </source>
</evidence>
<organism evidence="1 2">
    <name type="scientific">Anaeromicropila herbilytica</name>
    <dbReference type="NCBI Taxonomy" id="2785025"/>
    <lineage>
        <taxon>Bacteria</taxon>
        <taxon>Bacillati</taxon>
        <taxon>Bacillota</taxon>
        <taxon>Clostridia</taxon>
        <taxon>Lachnospirales</taxon>
        <taxon>Lachnospiraceae</taxon>
        <taxon>Anaeromicropila</taxon>
    </lineage>
</organism>
<accession>A0A7R7IDF8</accession>
<sequence>MKTLESERLKLREWNEKDVHDYFEIYKNPDVVNAGVKICDRFISRSRLSLSI</sequence>
<dbReference type="Gene3D" id="3.40.630.30">
    <property type="match status" value="1"/>
</dbReference>
<gene>
    <name evidence="1" type="ORF">bsdtb5_22010</name>
</gene>
<protein>
    <recommendedName>
        <fullName evidence="3">Acetyltransferase</fullName>
    </recommendedName>
</protein>
<dbReference type="EMBL" id="AP024169">
    <property type="protein sequence ID" value="BCN30906.1"/>
    <property type="molecule type" value="Genomic_DNA"/>
</dbReference>
<reference evidence="1 2" key="1">
    <citation type="submission" date="2020-11" db="EMBL/GenBank/DDBJ databases">
        <title>Draft genome sequencing of a Lachnospiraceae strain isolated from anoxic soil subjected to BSD treatment.</title>
        <authorList>
            <person name="Uek A."/>
            <person name="Tonouchi A."/>
        </authorList>
    </citation>
    <scope>NUCLEOTIDE SEQUENCE [LARGE SCALE GENOMIC DNA]</scope>
    <source>
        <strain evidence="1 2">TB5</strain>
    </source>
</reference>
<dbReference type="AlphaFoldDB" id="A0A7R7IDF8"/>
<name>A0A7R7IDF8_9FIRM</name>
<dbReference type="Proteomes" id="UP000595897">
    <property type="component" value="Chromosome"/>
</dbReference>
<dbReference type="KEGG" id="ahb:bsdtb5_22010"/>
<evidence type="ECO:0008006" key="3">
    <source>
        <dbReference type="Google" id="ProtNLM"/>
    </source>
</evidence>
<evidence type="ECO:0000313" key="2">
    <source>
        <dbReference type="Proteomes" id="UP000595897"/>
    </source>
</evidence>